<dbReference type="AlphaFoldDB" id="A0ABD2QCB4"/>
<comment type="caution">
    <text evidence="1">The sequence shown here is derived from an EMBL/GenBank/DDBJ whole genome shotgun (WGS) entry which is preliminary data.</text>
</comment>
<feature type="non-terminal residue" evidence="1">
    <location>
        <position position="1"/>
    </location>
</feature>
<organism evidence="1 2">
    <name type="scientific">Cichlidogyrus casuarinus</name>
    <dbReference type="NCBI Taxonomy" id="1844966"/>
    <lineage>
        <taxon>Eukaryota</taxon>
        <taxon>Metazoa</taxon>
        <taxon>Spiralia</taxon>
        <taxon>Lophotrochozoa</taxon>
        <taxon>Platyhelminthes</taxon>
        <taxon>Monogenea</taxon>
        <taxon>Monopisthocotylea</taxon>
        <taxon>Dactylogyridea</taxon>
        <taxon>Ancyrocephalidae</taxon>
        <taxon>Cichlidogyrus</taxon>
    </lineage>
</organism>
<keyword evidence="2" id="KW-1185">Reference proteome</keyword>
<evidence type="ECO:0000313" key="2">
    <source>
        <dbReference type="Proteomes" id="UP001626550"/>
    </source>
</evidence>
<reference evidence="1 2" key="1">
    <citation type="submission" date="2024-11" db="EMBL/GenBank/DDBJ databases">
        <title>Adaptive evolution of stress response genes in parasites aligns with host niche diversity.</title>
        <authorList>
            <person name="Hahn C."/>
            <person name="Resl P."/>
        </authorList>
    </citation>
    <scope>NUCLEOTIDE SEQUENCE [LARGE SCALE GENOMIC DNA]</scope>
    <source>
        <strain evidence="1">EGGRZ-B1_66</strain>
        <tissue evidence="1">Body</tissue>
    </source>
</reference>
<dbReference type="EMBL" id="JBJKFK010000416">
    <property type="protein sequence ID" value="KAL3317190.1"/>
    <property type="molecule type" value="Genomic_DNA"/>
</dbReference>
<sequence>LLPVYGQERTATVDKKNTSCIKQLYRYSFIEHDFYHSEEGKNDHLNLALSDKVFKGEANCSVAVTNDNLTTNSRSIWEAQFVKNANLVLLVVKEDFSNVNIPVCNETDLVPRDPKTVIGGADDKTNVCKAAKNPPFRNIQPTFECPKLETFGHAIDADECNELKNKT</sequence>
<evidence type="ECO:0000313" key="1">
    <source>
        <dbReference type="EMBL" id="KAL3317190.1"/>
    </source>
</evidence>
<protein>
    <submittedName>
        <fullName evidence="1">Uncharacterized protein</fullName>
    </submittedName>
</protein>
<accession>A0ABD2QCB4</accession>
<name>A0ABD2QCB4_9PLAT</name>
<proteinExistence type="predicted"/>
<dbReference type="Proteomes" id="UP001626550">
    <property type="component" value="Unassembled WGS sequence"/>
</dbReference>
<gene>
    <name evidence="1" type="ORF">Ciccas_004153</name>
</gene>